<dbReference type="SUPFAM" id="SSF53474">
    <property type="entry name" value="alpha/beta-Hydrolases"/>
    <property type="match status" value="1"/>
</dbReference>
<keyword evidence="13" id="KW-1185">Reference proteome</keyword>
<evidence type="ECO:0000256" key="10">
    <source>
        <dbReference type="SAM" id="MobiDB-lite"/>
    </source>
</evidence>
<evidence type="ECO:0000313" key="13">
    <source>
        <dbReference type="Proteomes" id="UP001324115"/>
    </source>
</evidence>
<keyword evidence="4" id="KW-0121">Carboxypeptidase</keyword>
<evidence type="ECO:0000256" key="1">
    <source>
        <dbReference type="ARBA" id="ARBA00004613"/>
    </source>
</evidence>
<keyword evidence="7" id="KW-0378">Hydrolase</keyword>
<dbReference type="Pfam" id="PF00450">
    <property type="entry name" value="Peptidase_S10"/>
    <property type="match status" value="1"/>
</dbReference>
<keyword evidence="11" id="KW-0812">Transmembrane</keyword>
<comment type="similarity">
    <text evidence="2">Belongs to the peptidase S10 family.</text>
</comment>
<keyword evidence="11" id="KW-0472">Membrane</keyword>
<dbReference type="Gene3D" id="3.40.50.1820">
    <property type="entry name" value="alpha/beta hydrolase"/>
    <property type="match status" value="1"/>
</dbReference>
<accession>A0AAN7EW34</accession>
<feature type="transmembrane region" description="Helical" evidence="11">
    <location>
        <begin position="21"/>
        <end position="40"/>
    </location>
</feature>
<dbReference type="PANTHER" id="PTHR11802">
    <property type="entry name" value="SERINE PROTEASE FAMILY S10 SERINE CARBOXYPEPTIDASE"/>
    <property type="match status" value="1"/>
</dbReference>
<comment type="subcellular location">
    <subcellularLocation>
        <location evidence="1">Secreted</location>
    </subcellularLocation>
</comment>
<dbReference type="InterPro" id="IPR001563">
    <property type="entry name" value="Peptidase_S10"/>
</dbReference>
<feature type="compositionally biased region" description="Polar residues" evidence="10">
    <location>
        <begin position="402"/>
        <end position="414"/>
    </location>
</feature>
<proteinExistence type="inferred from homology"/>
<keyword evidence="3" id="KW-0964">Secreted</keyword>
<dbReference type="GO" id="GO:0004185">
    <property type="term" value="F:serine-type carboxypeptidase activity"/>
    <property type="evidence" value="ECO:0007669"/>
    <property type="project" value="InterPro"/>
</dbReference>
<keyword evidence="5" id="KW-0645">Protease</keyword>
<evidence type="ECO:0000256" key="3">
    <source>
        <dbReference type="ARBA" id="ARBA00022525"/>
    </source>
</evidence>
<evidence type="ECO:0000256" key="6">
    <source>
        <dbReference type="ARBA" id="ARBA00022729"/>
    </source>
</evidence>
<keyword evidence="9" id="KW-0325">Glycoprotein</keyword>
<dbReference type="GO" id="GO:0006508">
    <property type="term" value="P:proteolysis"/>
    <property type="evidence" value="ECO:0007669"/>
    <property type="project" value="UniProtKB-KW"/>
</dbReference>
<gene>
    <name evidence="12" type="ORF">RGQ29_024345</name>
</gene>
<evidence type="ECO:0008006" key="14">
    <source>
        <dbReference type="Google" id="ProtNLM"/>
    </source>
</evidence>
<evidence type="ECO:0000313" key="12">
    <source>
        <dbReference type="EMBL" id="KAK4580665.1"/>
    </source>
</evidence>
<name>A0AAN7EW34_QUERU</name>
<feature type="region of interest" description="Disordered" evidence="10">
    <location>
        <begin position="437"/>
        <end position="465"/>
    </location>
</feature>
<dbReference type="PRINTS" id="PR00724">
    <property type="entry name" value="CRBOXYPTASEC"/>
</dbReference>
<dbReference type="Proteomes" id="UP001324115">
    <property type="component" value="Unassembled WGS sequence"/>
</dbReference>
<evidence type="ECO:0000256" key="4">
    <source>
        <dbReference type="ARBA" id="ARBA00022645"/>
    </source>
</evidence>
<sequence length="465" mass="51535">MNKRVGFFVSILRIPEMGYCWFSWVLVVLLVLLGVNVKGYPVEDLVVKLPGQPKVEFRQYAGYVDVDVKAGRSLFYHFVEAESQPDKKPLALWLNGGPGCSSIGGGAFTELGPFYPRGDGRSLRKNSMSWSRASNLLFVESPAGVGWSYSNTSSDYTCGDASTAKDMLVFMLKWYEKFPDFKSRELFVTGENYAGHYIPQLAIALLDYNAHSTGFKFNIKGVAIGNPLLRLDRDVPATYEFFWSHGMISDEVGLTIMNKCDFDDYVFANNQTDTCNNAINEANNVVGAYIDNYNVILDICHPSIAEQELRLRKVQAQVLPTSLPVSNSPTTCNTWFGRKALASDIPSLHREFLKGYSQPATPNPDTYIPASTNHKAAPAPSLEFPFQRRKLLKGYTLPSASNPDTYIPASTNHKATPAPSPEFSFLRRKLLRCYTPPSAPSPDTYIPASASTLANRKTIPAPSPN</sequence>
<dbReference type="AlphaFoldDB" id="A0AAN7EW34"/>
<dbReference type="EMBL" id="JAXUIC010000007">
    <property type="protein sequence ID" value="KAK4580664.1"/>
    <property type="molecule type" value="Genomic_DNA"/>
</dbReference>
<evidence type="ECO:0000256" key="11">
    <source>
        <dbReference type="SAM" id="Phobius"/>
    </source>
</evidence>
<comment type="caution">
    <text evidence="12">The sequence shown here is derived from an EMBL/GenBank/DDBJ whole genome shotgun (WGS) entry which is preliminary data.</text>
</comment>
<reference evidence="12 13" key="1">
    <citation type="journal article" date="2023" name="G3 (Bethesda)">
        <title>A haplotype-resolved chromosome-scale genome for Quercus rubra L. provides insights into the genetics of adaptive traits for red oak species.</title>
        <authorList>
            <person name="Kapoor B."/>
            <person name="Jenkins J."/>
            <person name="Schmutz J."/>
            <person name="Zhebentyayeva T."/>
            <person name="Kuelheim C."/>
            <person name="Coggeshall M."/>
            <person name="Heim C."/>
            <person name="Lasky J.R."/>
            <person name="Leites L."/>
            <person name="Islam-Faridi N."/>
            <person name="Romero-Severson J."/>
            <person name="DeLeo V.L."/>
            <person name="Lucas S.M."/>
            <person name="Lazic D."/>
            <person name="Gailing O."/>
            <person name="Carlson J."/>
            <person name="Staton M."/>
        </authorList>
    </citation>
    <scope>NUCLEOTIDE SEQUENCE [LARGE SCALE GENOMIC DNA]</scope>
    <source>
        <strain evidence="12">Pseudo-F2</strain>
    </source>
</reference>
<feature type="region of interest" description="Disordered" evidence="10">
    <location>
        <begin position="402"/>
        <end position="421"/>
    </location>
</feature>
<protein>
    <recommendedName>
        <fullName evidence="14">Carboxypeptidase</fullName>
    </recommendedName>
</protein>
<keyword evidence="6" id="KW-0732">Signal</keyword>
<evidence type="ECO:0000256" key="9">
    <source>
        <dbReference type="ARBA" id="ARBA00023180"/>
    </source>
</evidence>
<dbReference type="InterPro" id="IPR029058">
    <property type="entry name" value="AB_hydrolase_fold"/>
</dbReference>
<dbReference type="PANTHER" id="PTHR11802:SF20">
    <property type="entry name" value="SERINE CARBOXYPEPTIDASE-LIKE 41-RELATED"/>
    <property type="match status" value="1"/>
</dbReference>
<keyword evidence="8" id="KW-1015">Disulfide bond</keyword>
<organism evidence="12 13">
    <name type="scientific">Quercus rubra</name>
    <name type="common">Northern red oak</name>
    <name type="synonym">Quercus borealis</name>
    <dbReference type="NCBI Taxonomy" id="3512"/>
    <lineage>
        <taxon>Eukaryota</taxon>
        <taxon>Viridiplantae</taxon>
        <taxon>Streptophyta</taxon>
        <taxon>Embryophyta</taxon>
        <taxon>Tracheophyta</taxon>
        <taxon>Spermatophyta</taxon>
        <taxon>Magnoliopsida</taxon>
        <taxon>eudicotyledons</taxon>
        <taxon>Gunneridae</taxon>
        <taxon>Pentapetalae</taxon>
        <taxon>rosids</taxon>
        <taxon>fabids</taxon>
        <taxon>Fagales</taxon>
        <taxon>Fagaceae</taxon>
        <taxon>Quercus</taxon>
    </lineage>
</organism>
<keyword evidence="11" id="KW-1133">Transmembrane helix</keyword>
<evidence type="ECO:0000256" key="8">
    <source>
        <dbReference type="ARBA" id="ARBA00023157"/>
    </source>
</evidence>
<evidence type="ECO:0000256" key="5">
    <source>
        <dbReference type="ARBA" id="ARBA00022670"/>
    </source>
</evidence>
<dbReference type="GO" id="GO:0005576">
    <property type="term" value="C:extracellular region"/>
    <property type="evidence" value="ECO:0007669"/>
    <property type="project" value="UniProtKB-SubCell"/>
</dbReference>
<dbReference type="EMBL" id="JAXUIC010000007">
    <property type="protein sequence ID" value="KAK4580665.1"/>
    <property type="molecule type" value="Genomic_DNA"/>
</dbReference>
<evidence type="ECO:0000256" key="7">
    <source>
        <dbReference type="ARBA" id="ARBA00022801"/>
    </source>
</evidence>
<dbReference type="FunFam" id="3.40.50.1820:FF:000030">
    <property type="entry name" value="Carboxypeptidase"/>
    <property type="match status" value="1"/>
</dbReference>
<evidence type="ECO:0000256" key="2">
    <source>
        <dbReference type="ARBA" id="ARBA00009431"/>
    </source>
</evidence>